<evidence type="ECO:0000256" key="4">
    <source>
        <dbReference type="PROSITE-ProRule" id="PRU00320"/>
    </source>
</evidence>
<feature type="region of interest" description="Disordered" evidence="5">
    <location>
        <begin position="684"/>
        <end position="723"/>
    </location>
</feature>
<evidence type="ECO:0000256" key="3">
    <source>
        <dbReference type="ARBA" id="ARBA00023242"/>
    </source>
</evidence>
<evidence type="ECO:0000256" key="5">
    <source>
        <dbReference type="SAM" id="MobiDB-lite"/>
    </source>
</evidence>
<dbReference type="InterPro" id="IPR006600">
    <property type="entry name" value="HTH_CenpB_DNA-bd_dom"/>
</dbReference>
<dbReference type="InterPro" id="IPR009057">
    <property type="entry name" value="Homeodomain-like_sf"/>
</dbReference>
<dbReference type="AlphaFoldDB" id="A0AA38I0G8"/>
<evidence type="ECO:0000313" key="9">
    <source>
        <dbReference type="Proteomes" id="UP001168821"/>
    </source>
</evidence>
<feature type="compositionally biased region" description="Basic and acidic residues" evidence="5">
    <location>
        <begin position="684"/>
        <end position="698"/>
    </location>
</feature>
<dbReference type="Pfam" id="PF03184">
    <property type="entry name" value="DDE_1"/>
    <property type="match status" value="1"/>
</dbReference>
<dbReference type="InterPro" id="IPR007889">
    <property type="entry name" value="HTH_Psq"/>
</dbReference>
<name>A0AA38I0G8_9CUCU</name>
<evidence type="ECO:0000259" key="6">
    <source>
        <dbReference type="PROSITE" id="PS50960"/>
    </source>
</evidence>
<feature type="domain" description="HTH psq-type" evidence="6">
    <location>
        <begin position="1"/>
        <end position="49"/>
    </location>
</feature>
<dbReference type="PROSITE" id="PS51253">
    <property type="entry name" value="HTH_CENPB"/>
    <property type="match status" value="1"/>
</dbReference>
<dbReference type="SMART" id="SM00674">
    <property type="entry name" value="CENPB"/>
    <property type="match status" value="1"/>
</dbReference>
<dbReference type="PROSITE" id="PS50960">
    <property type="entry name" value="HTH_PSQ"/>
    <property type="match status" value="1"/>
</dbReference>
<dbReference type="InterPro" id="IPR050863">
    <property type="entry name" value="CenT-Element_Derived"/>
</dbReference>
<comment type="subcellular location">
    <subcellularLocation>
        <location evidence="1 4">Nucleus</location>
    </subcellularLocation>
</comment>
<protein>
    <recommendedName>
        <fullName evidence="10">HTH CENPB-type domain-containing protein</fullName>
    </recommendedName>
</protein>
<organism evidence="8 9">
    <name type="scientific">Zophobas morio</name>
    <dbReference type="NCBI Taxonomy" id="2755281"/>
    <lineage>
        <taxon>Eukaryota</taxon>
        <taxon>Metazoa</taxon>
        <taxon>Ecdysozoa</taxon>
        <taxon>Arthropoda</taxon>
        <taxon>Hexapoda</taxon>
        <taxon>Insecta</taxon>
        <taxon>Pterygota</taxon>
        <taxon>Neoptera</taxon>
        <taxon>Endopterygota</taxon>
        <taxon>Coleoptera</taxon>
        <taxon>Polyphaga</taxon>
        <taxon>Cucujiformia</taxon>
        <taxon>Tenebrionidae</taxon>
        <taxon>Zophobas</taxon>
    </lineage>
</organism>
<dbReference type="EMBL" id="JALNTZ010000007">
    <property type="protein sequence ID" value="KAJ3647026.1"/>
    <property type="molecule type" value="Genomic_DNA"/>
</dbReference>
<dbReference type="PANTHER" id="PTHR19303">
    <property type="entry name" value="TRANSPOSON"/>
    <property type="match status" value="1"/>
</dbReference>
<feature type="compositionally biased region" description="Basic residues" evidence="5">
    <location>
        <begin position="712"/>
        <end position="723"/>
    </location>
</feature>
<gene>
    <name evidence="8" type="ORF">Zmor_024576</name>
</gene>
<dbReference type="GO" id="GO:0005634">
    <property type="term" value="C:nucleus"/>
    <property type="evidence" value="ECO:0007669"/>
    <property type="project" value="UniProtKB-SubCell"/>
</dbReference>
<evidence type="ECO:0000313" key="8">
    <source>
        <dbReference type="EMBL" id="KAJ3647026.1"/>
    </source>
</evidence>
<keyword evidence="3 4" id="KW-0539">Nucleus</keyword>
<dbReference type="SUPFAM" id="SSF46689">
    <property type="entry name" value="Homeodomain-like"/>
    <property type="match status" value="1"/>
</dbReference>
<feature type="region of interest" description="Disordered" evidence="5">
    <location>
        <begin position="616"/>
        <end position="646"/>
    </location>
</feature>
<proteinExistence type="predicted"/>
<evidence type="ECO:0000259" key="7">
    <source>
        <dbReference type="PROSITE" id="PS51253"/>
    </source>
</evidence>
<dbReference type="GO" id="GO:0003677">
    <property type="term" value="F:DNA binding"/>
    <property type="evidence" value="ECO:0007669"/>
    <property type="project" value="UniProtKB-UniRule"/>
</dbReference>
<feature type="compositionally biased region" description="Polar residues" evidence="5">
    <location>
        <begin position="624"/>
        <end position="637"/>
    </location>
</feature>
<feature type="compositionally biased region" description="Polar residues" evidence="5">
    <location>
        <begin position="462"/>
        <end position="472"/>
    </location>
</feature>
<dbReference type="Proteomes" id="UP001168821">
    <property type="component" value="Unassembled WGS sequence"/>
</dbReference>
<dbReference type="PANTHER" id="PTHR19303:SF74">
    <property type="entry name" value="POGO TRANSPOSABLE ELEMENT WITH KRAB DOMAIN"/>
    <property type="match status" value="1"/>
</dbReference>
<feature type="DNA-binding region" description="H-T-H motif" evidence="4">
    <location>
        <begin position="25"/>
        <end position="45"/>
    </location>
</feature>
<dbReference type="Pfam" id="PF05225">
    <property type="entry name" value="HTH_psq"/>
    <property type="match status" value="1"/>
</dbReference>
<dbReference type="InterPro" id="IPR004875">
    <property type="entry name" value="DDE_SF_endonuclease_dom"/>
</dbReference>
<dbReference type="Gene3D" id="1.10.10.60">
    <property type="entry name" value="Homeodomain-like"/>
    <property type="match status" value="1"/>
</dbReference>
<feature type="domain" description="HTH CENPB-type" evidence="7">
    <location>
        <begin position="51"/>
        <end position="126"/>
    </location>
</feature>
<dbReference type="Gene3D" id="3.30.420.10">
    <property type="entry name" value="Ribonuclease H-like superfamily/Ribonuclease H"/>
    <property type="match status" value="1"/>
</dbReference>
<evidence type="ECO:0008006" key="10">
    <source>
        <dbReference type="Google" id="ProtNLM"/>
    </source>
</evidence>
<comment type="caution">
    <text evidence="8">The sequence shown here is derived from an EMBL/GenBank/DDBJ whole genome shotgun (WGS) entry which is preliminary data.</text>
</comment>
<evidence type="ECO:0000256" key="2">
    <source>
        <dbReference type="ARBA" id="ARBA00023125"/>
    </source>
</evidence>
<keyword evidence="9" id="KW-1185">Reference proteome</keyword>
<sequence>MAKRLQYSENDMEKALEAVKNGIPVFRASKMFNVPRTTLLYKHTGKYPVERKIGPETVLSKHEEALLVDWIFKSADAGFPVTKNQLLDSVQILVKQLKRSNNFTDSRPGRHWYESFLKRHPELAQRVSQNLSKARSSVTEENLRQWFSEIQNYFQEKAIAVCDPSRIFNCDETAFFLSPKDDKVLVKKGMKCVHNFINNDEKECITSLIMTNACGMVAPPMVMFSYQRIPRSIVQEMPRKWGLGRSDNGWMTGESFFEYVANVWFPWVKENKIELPILLFLDGHSSHLTMALSDFCFSNEIELIALYPNATHILQPLDVALFRPLKSAWKKVVHQWRIENNGSRLKREHFAPLLEKALSCVNFPEIMSNGFRSCGLHPFDPENVNFSKNSKLVTSSSTITVKKHADQKITDHFKFIEDHIDKNVLDQFESSETDTWSGNVIYEGLFSFWKKIKTMVERESGNAESEASTSLTVKEATDKSNRLETENKNTDEITEPITHSYLDLELNKNSWISNVLDHGKTINFQKDDEGNLIFEGFAGEINTAINDRLNVKPNSVSRSSTPTTTPTLVSSEEVNKTVSITELNNIMISNEPNFLNSISTRSTSNITAVLGSSFDGNKIELNEPQPSTSNTGRSEASSEADIPSPFKKALFWPQKDELKTTKRIRKLKLPSVATSDQWREYHRKKDEEKEKLIKDKEERKRKREEKKILKVTSKKNTRFKTKN</sequence>
<reference evidence="8" key="1">
    <citation type="journal article" date="2023" name="G3 (Bethesda)">
        <title>Whole genome assemblies of Zophobas morio and Tenebrio molitor.</title>
        <authorList>
            <person name="Kaur S."/>
            <person name="Stinson S.A."/>
            <person name="diCenzo G.C."/>
        </authorList>
    </citation>
    <scope>NUCLEOTIDE SEQUENCE</scope>
    <source>
        <strain evidence="8">QUZm001</strain>
    </source>
</reference>
<evidence type="ECO:0000256" key="1">
    <source>
        <dbReference type="ARBA" id="ARBA00004123"/>
    </source>
</evidence>
<keyword evidence="2 4" id="KW-0238">DNA-binding</keyword>
<feature type="region of interest" description="Disordered" evidence="5">
    <location>
        <begin position="459"/>
        <end position="489"/>
    </location>
</feature>
<dbReference type="Pfam" id="PF03221">
    <property type="entry name" value="HTH_Tnp_Tc5"/>
    <property type="match status" value="1"/>
</dbReference>
<accession>A0AA38I0G8</accession>
<feature type="compositionally biased region" description="Basic and acidic residues" evidence="5">
    <location>
        <begin position="475"/>
        <end position="489"/>
    </location>
</feature>
<dbReference type="InterPro" id="IPR036397">
    <property type="entry name" value="RNaseH_sf"/>
</dbReference>